<feature type="region of interest" description="Disordered" evidence="1">
    <location>
        <begin position="149"/>
        <end position="179"/>
    </location>
</feature>
<dbReference type="EMBL" id="VCKW01000063">
    <property type="protein sequence ID" value="TMR01257.1"/>
    <property type="molecule type" value="Genomic_DNA"/>
</dbReference>
<evidence type="ECO:0000313" key="2">
    <source>
        <dbReference type="EMBL" id="TMR01257.1"/>
    </source>
</evidence>
<reference evidence="2 3" key="1">
    <citation type="submission" date="2019-05" db="EMBL/GenBank/DDBJ databases">
        <title>Draft genome sequence of Actinomadura sp. 14C53.</title>
        <authorList>
            <person name="Saricaoglu S."/>
            <person name="Isik K."/>
        </authorList>
    </citation>
    <scope>NUCLEOTIDE SEQUENCE [LARGE SCALE GENOMIC DNA]</scope>
    <source>
        <strain evidence="2 3">14C53</strain>
    </source>
</reference>
<organism evidence="2 3">
    <name type="scientific">Actinomadura soli</name>
    <dbReference type="NCBI Taxonomy" id="2508997"/>
    <lineage>
        <taxon>Bacteria</taxon>
        <taxon>Bacillati</taxon>
        <taxon>Actinomycetota</taxon>
        <taxon>Actinomycetes</taxon>
        <taxon>Streptosporangiales</taxon>
        <taxon>Thermomonosporaceae</taxon>
        <taxon>Actinomadura</taxon>
    </lineage>
</organism>
<comment type="caution">
    <text evidence="2">The sequence shown here is derived from an EMBL/GenBank/DDBJ whole genome shotgun (WGS) entry which is preliminary data.</text>
</comment>
<evidence type="ECO:0000256" key="1">
    <source>
        <dbReference type="SAM" id="MobiDB-lite"/>
    </source>
</evidence>
<dbReference type="NCBIfam" id="NF046112">
    <property type="entry name" value="MSMEG_6209_Nter"/>
    <property type="match status" value="1"/>
</dbReference>
<dbReference type="Proteomes" id="UP000309174">
    <property type="component" value="Unassembled WGS sequence"/>
</dbReference>
<proteinExistence type="predicted"/>
<protein>
    <submittedName>
        <fullName evidence="2">Uncharacterized protein</fullName>
    </submittedName>
</protein>
<dbReference type="RefSeq" id="WP_138645690.1">
    <property type="nucleotide sequence ID" value="NZ_VCKW01000063.1"/>
</dbReference>
<dbReference type="Gene3D" id="1.10.8.1060">
    <property type="entry name" value="Corynebacterium glutamicum thioredoxin-dependent arsenate reductase, N-terminal domain"/>
    <property type="match status" value="1"/>
</dbReference>
<dbReference type="AlphaFoldDB" id="A0A5C4JCC9"/>
<dbReference type="OrthoDB" id="4277148at2"/>
<evidence type="ECO:0000313" key="3">
    <source>
        <dbReference type="Proteomes" id="UP000309174"/>
    </source>
</evidence>
<sequence length="247" mass="26222">MTELTRWPGLRPCVAECGNGPALALGSLQIVHLVAAHEVELRLGAPAVRRLSPALKDSGRLLALSMAEPDAHRRAQANEPGIQAEGSPEDEGWVRIRMDGDSDVTAILALASVAIAANAPGTASRSHSACACPRARRLRILSATAPRPGVSAPAVARSGPVLAKTGKPDPPLGVNGRGKNPYMDVAAREKAAMGEVTARLLQTYGPQHSTQEVTETVSAVHHRFDGRPIRAFVPILVERYVRQRLSE</sequence>
<gene>
    <name evidence="2" type="ORF">ETD83_14760</name>
</gene>
<keyword evidence="3" id="KW-1185">Reference proteome</keyword>
<name>A0A5C4JCC9_9ACTN</name>
<accession>A0A5C4JCC9</accession>